<dbReference type="PANTHER" id="PTHR12800">
    <property type="entry name" value="CDC37-RELATED"/>
    <property type="match status" value="1"/>
</dbReference>
<evidence type="ECO:0000256" key="4">
    <source>
        <dbReference type="ARBA" id="ARBA00023186"/>
    </source>
</evidence>
<dbReference type="GO" id="GO:0019901">
    <property type="term" value="F:protein kinase binding"/>
    <property type="evidence" value="ECO:0007669"/>
    <property type="project" value="InterPro"/>
</dbReference>
<dbReference type="Proteomes" id="UP001211065">
    <property type="component" value="Unassembled WGS sequence"/>
</dbReference>
<gene>
    <name evidence="10" type="primary">CDC37</name>
    <name evidence="10" type="ORF">HK099_005468</name>
</gene>
<evidence type="ECO:0000313" key="10">
    <source>
        <dbReference type="EMBL" id="KAJ3217437.1"/>
    </source>
</evidence>
<dbReference type="InterPro" id="IPR004918">
    <property type="entry name" value="Cdc37"/>
</dbReference>
<feature type="domain" description="Cdc37 C-terminal" evidence="7">
    <location>
        <begin position="386"/>
        <end position="461"/>
    </location>
</feature>
<dbReference type="AlphaFoldDB" id="A0AAD5U0A3"/>
<evidence type="ECO:0000256" key="1">
    <source>
        <dbReference type="ARBA" id="ARBA00004496"/>
    </source>
</evidence>
<dbReference type="Pfam" id="PF08564">
    <property type="entry name" value="CDC37_C"/>
    <property type="match status" value="1"/>
</dbReference>
<accession>A0AAD5U0A3</accession>
<name>A0AAD5U0A3_9FUNG</name>
<feature type="domain" description="Cdc37 N-terminal" evidence="9">
    <location>
        <begin position="13"/>
        <end position="206"/>
    </location>
</feature>
<proteinExistence type="inferred from homology"/>
<dbReference type="EMBL" id="JADGJW010000427">
    <property type="protein sequence ID" value="KAJ3217437.1"/>
    <property type="molecule type" value="Genomic_DNA"/>
</dbReference>
<evidence type="ECO:0000259" key="8">
    <source>
        <dbReference type="SMART" id="SM01070"/>
    </source>
</evidence>
<keyword evidence="11" id="KW-1185">Reference proteome</keyword>
<keyword evidence="6" id="KW-0175">Coiled coil</keyword>
<dbReference type="SMART" id="SM01071">
    <property type="entry name" value="CDC37_N"/>
    <property type="match status" value="1"/>
</dbReference>
<keyword evidence="3" id="KW-0963">Cytoplasm</keyword>
<dbReference type="GO" id="GO:0005737">
    <property type="term" value="C:cytoplasm"/>
    <property type="evidence" value="ECO:0007669"/>
    <property type="project" value="UniProtKB-SubCell"/>
</dbReference>
<comment type="subcellular location">
    <subcellularLocation>
        <location evidence="1">Cytoplasm</location>
    </subcellularLocation>
</comment>
<comment type="similarity">
    <text evidence="2">Belongs to the CDC37 family.</text>
</comment>
<evidence type="ECO:0000259" key="9">
    <source>
        <dbReference type="SMART" id="SM01071"/>
    </source>
</evidence>
<dbReference type="PANTHER" id="PTHR12800:SF4">
    <property type="entry name" value="HSP90 CO-CHAPERONE CDC37"/>
    <property type="match status" value="1"/>
</dbReference>
<evidence type="ECO:0000256" key="5">
    <source>
        <dbReference type="ARBA" id="ARBA00031396"/>
    </source>
</evidence>
<evidence type="ECO:0000313" key="11">
    <source>
        <dbReference type="Proteomes" id="UP001211065"/>
    </source>
</evidence>
<dbReference type="Pfam" id="PF03234">
    <property type="entry name" value="CDC37_N"/>
    <property type="match status" value="1"/>
</dbReference>
<reference evidence="10" key="1">
    <citation type="submission" date="2020-05" db="EMBL/GenBank/DDBJ databases">
        <title>Phylogenomic resolution of chytrid fungi.</title>
        <authorList>
            <person name="Stajich J.E."/>
            <person name="Amses K."/>
            <person name="Simmons R."/>
            <person name="Seto K."/>
            <person name="Myers J."/>
            <person name="Bonds A."/>
            <person name="Quandt C.A."/>
            <person name="Barry K."/>
            <person name="Liu P."/>
            <person name="Grigoriev I."/>
            <person name="Longcore J.E."/>
            <person name="James T.Y."/>
        </authorList>
    </citation>
    <scope>NUCLEOTIDE SEQUENCE</scope>
    <source>
        <strain evidence="10">JEL0476</strain>
    </source>
</reference>
<dbReference type="InterPro" id="IPR013873">
    <property type="entry name" value="Cdc37_C"/>
</dbReference>
<evidence type="ECO:0000256" key="3">
    <source>
        <dbReference type="ARBA" id="ARBA00022490"/>
    </source>
</evidence>
<feature type="coiled-coil region" evidence="6">
    <location>
        <begin position="340"/>
        <end position="376"/>
    </location>
</feature>
<dbReference type="InterPro" id="IPR013855">
    <property type="entry name" value="Cdc37_N_dom"/>
</dbReference>
<evidence type="ECO:0000256" key="6">
    <source>
        <dbReference type="SAM" id="Coils"/>
    </source>
</evidence>
<dbReference type="Pfam" id="PF08565">
    <property type="entry name" value="CDC37_M"/>
    <property type="match status" value="1"/>
</dbReference>
<evidence type="ECO:0000256" key="2">
    <source>
        <dbReference type="ARBA" id="ARBA00006222"/>
    </source>
</evidence>
<dbReference type="GO" id="GO:0051087">
    <property type="term" value="F:protein-folding chaperone binding"/>
    <property type="evidence" value="ECO:0007669"/>
    <property type="project" value="TreeGrafter"/>
</dbReference>
<evidence type="ECO:0000259" key="7">
    <source>
        <dbReference type="SMART" id="SM01069"/>
    </source>
</evidence>
<dbReference type="GO" id="GO:0031072">
    <property type="term" value="F:heat shock protein binding"/>
    <property type="evidence" value="ECO:0007669"/>
    <property type="project" value="TreeGrafter"/>
</dbReference>
<organism evidence="10 11">
    <name type="scientific">Clydaea vesicula</name>
    <dbReference type="NCBI Taxonomy" id="447962"/>
    <lineage>
        <taxon>Eukaryota</taxon>
        <taxon>Fungi</taxon>
        <taxon>Fungi incertae sedis</taxon>
        <taxon>Chytridiomycota</taxon>
        <taxon>Chytridiomycota incertae sedis</taxon>
        <taxon>Chytridiomycetes</taxon>
        <taxon>Lobulomycetales</taxon>
        <taxon>Lobulomycetaceae</taxon>
        <taxon>Clydaea</taxon>
    </lineage>
</organism>
<dbReference type="SMART" id="SM01070">
    <property type="entry name" value="CDC37_M"/>
    <property type="match status" value="1"/>
</dbReference>
<dbReference type="SMART" id="SM01069">
    <property type="entry name" value="CDC37_C"/>
    <property type="match status" value="1"/>
</dbReference>
<dbReference type="GO" id="GO:0006457">
    <property type="term" value="P:protein folding"/>
    <property type="evidence" value="ECO:0007669"/>
    <property type="project" value="TreeGrafter"/>
</dbReference>
<dbReference type="InterPro" id="IPR013874">
    <property type="entry name" value="Cdc37_Hsp90-bd"/>
</dbReference>
<dbReference type="GO" id="GO:0050821">
    <property type="term" value="P:protein stabilization"/>
    <property type="evidence" value="ECO:0007669"/>
    <property type="project" value="TreeGrafter"/>
</dbReference>
<feature type="domain" description="Cdc37 Hsp90 binding" evidence="8">
    <location>
        <begin position="190"/>
        <end position="368"/>
    </location>
</feature>
<dbReference type="GO" id="GO:0051082">
    <property type="term" value="F:unfolded protein binding"/>
    <property type="evidence" value="ECO:0007669"/>
    <property type="project" value="TreeGrafter"/>
</dbReference>
<dbReference type="InterPro" id="IPR038189">
    <property type="entry name" value="Cdc37_Hsp90-bd_sf"/>
</dbReference>
<dbReference type="Gene3D" id="1.20.58.610">
    <property type="entry name" value="Cdc37, Hsp90 binding domain"/>
    <property type="match status" value="1"/>
</dbReference>
<protein>
    <recommendedName>
        <fullName evidence="5">Hsp90 chaperone protein kinase-targeting subunit</fullName>
    </recommendedName>
</protein>
<sequence length="462" mass="53464">MNMSSDAKPKSKGLDYSKWDNIELSDDEDFECHPNVDKASMIRWKQAEIYRERRERHDKLIQLEKEITLNATVLQELNKIKKSEPDLKKKLNSLKEYFDKCSNDFERDMHQIRYKDRDARWRDVEPFNVCKDRIPTGQYIQKIIKDLDSNVEDADYDKAFEKSLKDLTTEINKRKLVLEKEIEFEKHEANKKLTSENMYHENFDVSSISKPKTTTKTIETIHTPSGEQEKDVAEDKKKNVDAGEADYITSNVTAQFAKLTKIEDSYNFLSNHNEIVSQNQSDEILAEAFRLQMKGNTKACKTYIHQALLLQYCSLLGKDGVALFFKRIKTPNNPANEVYLKDVEETYQRIVARVKVLNQEAKEEEEKEKREGLERLAAATQPDGTLALPRVGDEEDIKRADVFAMLPYNLQRAMLLQDVDEINAALQTLDKDESHRLIGLASEVGLIQLQEEDDEPEGEGKT</sequence>
<dbReference type="SUPFAM" id="SSF101391">
    <property type="entry name" value="Hsp90 co-chaperone CDC37"/>
    <property type="match status" value="1"/>
</dbReference>
<comment type="caution">
    <text evidence="10">The sequence shown here is derived from an EMBL/GenBank/DDBJ whole genome shotgun (WGS) entry which is preliminary data.</text>
</comment>
<keyword evidence="4" id="KW-0143">Chaperone</keyword>